<accession>V6DI26</accession>
<dbReference type="EMBL" id="HG793133">
    <property type="protein sequence ID" value="CDK30181.1"/>
    <property type="molecule type" value="Genomic_DNA"/>
</dbReference>
<dbReference type="InterPro" id="IPR036770">
    <property type="entry name" value="Ankyrin_rpt-contain_sf"/>
</dbReference>
<evidence type="ECO:0000256" key="2">
    <source>
        <dbReference type="ARBA" id="ARBA00023043"/>
    </source>
</evidence>
<evidence type="ECO:0000256" key="1">
    <source>
        <dbReference type="ARBA" id="ARBA00022737"/>
    </source>
</evidence>
<dbReference type="RefSeq" id="WP_023791004.1">
    <property type="nucleotide sequence ID" value="NC_023003.1"/>
</dbReference>
<keyword evidence="2" id="KW-0040">ANK repeat</keyword>
<dbReference type="AlphaFoldDB" id="V6DI26"/>
<dbReference type="PANTHER" id="PTHR24198:SF165">
    <property type="entry name" value="ANKYRIN REPEAT-CONTAINING PROTEIN-RELATED"/>
    <property type="match status" value="1"/>
</dbReference>
<dbReference type="InterPro" id="IPR002110">
    <property type="entry name" value="Ankyrin_rpt"/>
</dbReference>
<dbReference type="Gene3D" id="1.25.40.20">
    <property type="entry name" value="Ankyrin repeat-containing domain"/>
    <property type="match status" value="1"/>
</dbReference>
<dbReference type="STRING" id="673862.BABL1_gene_875"/>
<organism evidence="4 5">
    <name type="scientific">Candidatus Babela massiliensis</name>
    <dbReference type="NCBI Taxonomy" id="673862"/>
    <lineage>
        <taxon>Bacteria</taxon>
        <taxon>Candidatus Babelota</taxon>
        <taxon>Candidatus Babeliae</taxon>
        <taxon>Candidatus Babeliales</taxon>
        <taxon>Candidatus Babeliaceae</taxon>
        <taxon>Candidatus Babela</taxon>
    </lineage>
</organism>
<feature type="signal peptide" evidence="3">
    <location>
        <begin position="1"/>
        <end position="22"/>
    </location>
</feature>
<evidence type="ECO:0000313" key="4">
    <source>
        <dbReference type="EMBL" id="CDK30181.1"/>
    </source>
</evidence>
<keyword evidence="5" id="KW-1185">Reference proteome</keyword>
<feature type="chain" id="PRO_5004744572" evidence="3">
    <location>
        <begin position="23"/>
        <end position="323"/>
    </location>
</feature>
<dbReference type="Proteomes" id="UP000018769">
    <property type="component" value="Chromosome I"/>
</dbReference>
<evidence type="ECO:0000313" key="5">
    <source>
        <dbReference type="Proteomes" id="UP000018769"/>
    </source>
</evidence>
<protein>
    <submittedName>
        <fullName evidence="4">Ankyrin repeats containing protein</fullName>
    </submittedName>
</protein>
<reference evidence="4 5" key="1">
    <citation type="journal article" date="2015" name="Biol. Direct">
        <title>Babela massiliensis, a representative of a widespread bacterial phylum with unusual adaptations to parasitism in amoebae.</title>
        <authorList>
            <person name="Pagnier I."/>
            <person name="Yutin N."/>
            <person name="Croce O."/>
            <person name="Makarova K.S."/>
            <person name="Wolf Y.I."/>
            <person name="Benamar S."/>
            <person name="Raoult D."/>
            <person name="Koonin E.V."/>
            <person name="La Scola B."/>
        </authorList>
    </citation>
    <scope>NUCLEOTIDE SEQUENCE [LARGE SCALE GENOMIC DNA]</scope>
    <source>
        <strain evidence="5">BABL1</strain>
    </source>
</reference>
<dbReference type="PANTHER" id="PTHR24198">
    <property type="entry name" value="ANKYRIN REPEAT AND PROTEIN KINASE DOMAIN-CONTAINING PROTEIN"/>
    <property type="match status" value="1"/>
</dbReference>
<gene>
    <name evidence="4" type="ORF">BABL1_gene_875</name>
</gene>
<evidence type="ECO:0000256" key="3">
    <source>
        <dbReference type="SAM" id="SignalP"/>
    </source>
</evidence>
<dbReference type="SMART" id="SM00248">
    <property type="entry name" value="ANK"/>
    <property type="match status" value="3"/>
</dbReference>
<dbReference type="KEGG" id="dpb:BABL1_gene_875"/>
<dbReference type="HOGENOM" id="CLU_000134_57_0_7"/>
<sequence length="323" mass="36863">MKIKFKLLGTLLLMSVFSKIMSMEMEEDSRKRKRDQESEELIRNIRSRIELSDLPPEVRLHILNQGILSIIKHNAQQENGVFHPLKGVKDFIDPILQLNTEYRSLKDDLLKNTAKMVKQVFAPEFSNNSQEEQVNLDNELKAILEGEYNQENEIRAAQLLIAGANPTLIIDFDTSDPERVYSHRLPIIAMISMTGKFSNLIPLLKAKRVDLDKKYTAHGNPLVGAIENKQLHVAKLLLENGANPNVQVIEDETPLMVAIRNLDIDAVELLLGLTEINLNLKNEQGETAQDIAIEEKDENEDEEDQELLDMIIKLIKEKKNKNE</sequence>
<keyword evidence="1" id="KW-0677">Repeat</keyword>
<proteinExistence type="predicted"/>
<dbReference type="SUPFAM" id="SSF48403">
    <property type="entry name" value="Ankyrin repeat"/>
    <property type="match status" value="1"/>
</dbReference>
<dbReference type="Pfam" id="PF12796">
    <property type="entry name" value="Ank_2"/>
    <property type="match status" value="1"/>
</dbReference>
<name>V6DI26_9BACT</name>
<keyword evidence="3" id="KW-0732">Signal</keyword>
<dbReference type="OrthoDB" id="5657095at2"/>